<dbReference type="InterPro" id="IPR038765">
    <property type="entry name" value="Papain-like_cys_pep_sf"/>
</dbReference>
<proteinExistence type="inferred from homology"/>
<accession>A0A1D8QL78</accession>
<dbReference type="KEGG" id="vg:37616931"/>
<evidence type="ECO:0000256" key="12">
    <source>
        <dbReference type="ARBA" id="ARBA00031337"/>
    </source>
</evidence>
<feature type="domain" description="Cathepsin propeptide inhibitor" evidence="15">
    <location>
        <begin position="37"/>
        <end position="93"/>
    </location>
</feature>
<dbReference type="SMART" id="SM00645">
    <property type="entry name" value="Pept_C1"/>
    <property type="match status" value="1"/>
</dbReference>
<comment type="function">
    <text evidence="13">Cysteine protease that plays an essential role in host liquefaction to facilitate horizontal transmission of the virus. May participate in the degradation of foreign protein expressed by the baculovirus system.</text>
</comment>
<comment type="similarity">
    <text evidence="2">Belongs to the peptidase C1 family.</text>
</comment>
<evidence type="ECO:0000256" key="9">
    <source>
        <dbReference type="ARBA" id="ARBA00023145"/>
    </source>
</evidence>
<dbReference type="FunFam" id="3.90.70.10:FF:000103">
    <property type="entry name" value="Hypothetical LOC496748"/>
    <property type="match status" value="1"/>
</dbReference>
<evidence type="ECO:0000313" key="16">
    <source>
        <dbReference type="EMBL" id="AOW41395.1"/>
    </source>
</evidence>
<dbReference type="InterPro" id="IPR039417">
    <property type="entry name" value="Peptidase_C1A_papain-like"/>
</dbReference>
<dbReference type="PROSITE" id="PS00639">
    <property type="entry name" value="THIOL_PROTEASE_HIS"/>
    <property type="match status" value="1"/>
</dbReference>
<dbReference type="PRINTS" id="PR00705">
    <property type="entry name" value="PAPAIN"/>
</dbReference>
<evidence type="ECO:0000256" key="11">
    <source>
        <dbReference type="ARBA" id="ARBA00023180"/>
    </source>
</evidence>
<comment type="catalytic activity">
    <reaction evidence="1">
        <text>Endopeptidase of broad specificity, hydrolyzing substrates of both cathepsin L and cathepsin B.</text>
        <dbReference type="EC" id="3.4.22.50"/>
    </reaction>
</comment>
<dbReference type="SMART" id="SM00848">
    <property type="entry name" value="Inhibitor_I29"/>
    <property type="match status" value="1"/>
</dbReference>
<dbReference type="GO" id="GO:0008234">
    <property type="term" value="F:cysteine-type peptidase activity"/>
    <property type="evidence" value="ECO:0007669"/>
    <property type="project" value="UniProtKB-KW"/>
</dbReference>
<sequence>MTGIIFWYGFVCLLATTPIVSSMNNLQYDLSNSEVLFDEFVTKYGKVYANDAERKSRFDVFKANLAIINERNAQEESATFGINFYSDLSSNELLRKQTGFKTALHNDNEKKSKYCTRRVITGPSTRLLPEAFNWRDSDAVTSVKQQRDCGSCWAFSAVANIESQYYIKNKQYVDLSEQQIVDCDPINNGCNGGLMSWAMEYVMRSGGVQLEEDYQYVGNEGVCKNNSANVVQISGCVSYDLRNEERLRELLVSNGPISVAIDVMDVTNYQSGIAKHCSVAHGLNHAVLLVGYGVQNNTPYWVFKNSWGSDWGENGYFRVLRDVNSCGMLNQYAATAIL</sequence>
<dbReference type="Pfam" id="PF08246">
    <property type="entry name" value="Inhibitor_I29"/>
    <property type="match status" value="1"/>
</dbReference>
<protein>
    <recommendedName>
        <fullName evidence="4">Viral cathepsin</fullName>
        <ecNumber evidence="3">3.4.22.50</ecNumber>
    </recommendedName>
    <alternativeName>
        <fullName evidence="12">Cysteine proteinase</fullName>
    </alternativeName>
</protein>
<feature type="domain" description="Peptidase C1A papain C-terminal" evidence="14">
    <location>
        <begin position="128"/>
        <end position="337"/>
    </location>
</feature>
<dbReference type="SUPFAM" id="SSF54001">
    <property type="entry name" value="Cysteine proteinases"/>
    <property type="match status" value="1"/>
</dbReference>
<evidence type="ECO:0000256" key="8">
    <source>
        <dbReference type="ARBA" id="ARBA00022807"/>
    </source>
</evidence>
<keyword evidence="8" id="KW-0788">Thiol protease</keyword>
<evidence type="ECO:0000256" key="3">
    <source>
        <dbReference type="ARBA" id="ARBA00012484"/>
    </source>
</evidence>
<dbReference type="Gene3D" id="3.90.70.10">
    <property type="entry name" value="Cysteine proteinases"/>
    <property type="match status" value="1"/>
</dbReference>
<name>A0A1D8QL78_GVTN</name>
<evidence type="ECO:0000259" key="15">
    <source>
        <dbReference type="SMART" id="SM00848"/>
    </source>
</evidence>
<dbReference type="InterPro" id="IPR025660">
    <property type="entry name" value="Pept_his_AS"/>
</dbReference>
<dbReference type="PROSITE" id="PS00139">
    <property type="entry name" value="THIOL_PROTEASE_CYS"/>
    <property type="match status" value="1"/>
</dbReference>
<evidence type="ECO:0000313" key="17">
    <source>
        <dbReference type="Proteomes" id="UP000232707"/>
    </source>
</evidence>
<evidence type="ECO:0000256" key="4">
    <source>
        <dbReference type="ARBA" id="ARBA00018042"/>
    </source>
</evidence>
<keyword evidence="9" id="KW-0865">Zymogen</keyword>
<evidence type="ECO:0000256" key="6">
    <source>
        <dbReference type="ARBA" id="ARBA00022729"/>
    </source>
</evidence>
<dbReference type="EC" id="3.4.22.50" evidence="3"/>
<reference evidence="16 17" key="1">
    <citation type="submission" date="2016-02" db="EMBL/GenBank/DDBJ databases">
        <title>Genome sequence of a new Betabaculovirus TnGV isolated from the cabagge looper Trichoplusia ni (Lepidoptera: Noctuidae).</title>
        <authorList>
            <person name="Del Rincon-Castro M.C."/>
            <person name="Bivian-Hernandez Mdl.A."/>
            <person name="Lopez-Tlacomulco J.J."/>
            <person name="Ibarra J.E."/>
        </authorList>
    </citation>
    <scope>NUCLEOTIDE SEQUENCE [LARGE SCALE GENOMIC DNA]</scope>
    <source>
        <strain evidence="16">LBIV-12</strain>
    </source>
</reference>
<evidence type="ECO:0000256" key="2">
    <source>
        <dbReference type="ARBA" id="ARBA00008455"/>
    </source>
</evidence>
<keyword evidence="17" id="KW-1185">Reference proteome</keyword>
<dbReference type="InterPro" id="IPR000668">
    <property type="entry name" value="Peptidase_C1A_C"/>
</dbReference>
<evidence type="ECO:0000256" key="13">
    <source>
        <dbReference type="ARBA" id="ARBA00053505"/>
    </source>
</evidence>
<dbReference type="Pfam" id="PF00112">
    <property type="entry name" value="Peptidase_C1"/>
    <property type="match status" value="1"/>
</dbReference>
<evidence type="ECO:0000256" key="1">
    <source>
        <dbReference type="ARBA" id="ARBA00000656"/>
    </source>
</evidence>
<keyword evidence="11" id="KW-0325">Glycoprotein</keyword>
<evidence type="ECO:0000256" key="5">
    <source>
        <dbReference type="ARBA" id="ARBA00022670"/>
    </source>
</evidence>
<dbReference type="InterPro" id="IPR013201">
    <property type="entry name" value="Prot_inhib_I29"/>
</dbReference>
<evidence type="ECO:0000256" key="7">
    <source>
        <dbReference type="ARBA" id="ARBA00022801"/>
    </source>
</evidence>
<evidence type="ECO:0000259" key="14">
    <source>
        <dbReference type="SMART" id="SM00645"/>
    </source>
</evidence>
<dbReference type="GO" id="GO:0006508">
    <property type="term" value="P:proteolysis"/>
    <property type="evidence" value="ECO:0007669"/>
    <property type="project" value="UniProtKB-KW"/>
</dbReference>
<dbReference type="RefSeq" id="YP_009506126.1">
    <property type="nucleotide sequence ID" value="NC_038375.1"/>
</dbReference>
<dbReference type="GeneID" id="37616931"/>
<keyword evidence="6" id="KW-0732">Signal</keyword>
<dbReference type="CDD" id="cd02248">
    <property type="entry name" value="Peptidase_C1A"/>
    <property type="match status" value="1"/>
</dbReference>
<dbReference type="PROSITE" id="PS00640">
    <property type="entry name" value="THIOL_PROTEASE_ASN"/>
    <property type="match status" value="1"/>
</dbReference>
<dbReference type="InterPro" id="IPR025661">
    <property type="entry name" value="Pept_asp_AS"/>
</dbReference>
<keyword evidence="7" id="KW-0378">Hydrolase</keyword>
<dbReference type="Proteomes" id="UP000232707">
    <property type="component" value="Segment"/>
</dbReference>
<organism evidence="16 17">
    <name type="scientific">Trichoplusia ni granulovirus LBIV-12</name>
    <dbReference type="NCBI Taxonomy" id="1916701"/>
    <lineage>
        <taxon>Viruses</taxon>
        <taxon>Viruses incertae sedis</taxon>
        <taxon>Naldaviricetes</taxon>
        <taxon>Lefavirales</taxon>
        <taxon>Baculoviridae</taxon>
        <taxon>Betabaculovirus</taxon>
        <taxon>Betabaculovirus trini</taxon>
    </lineage>
</organism>
<evidence type="ECO:0000256" key="10">
    <source>
        <dbReference type="ARBA" id="ARBA00023157"/>
    </source>
</evidence>
<dbReference type="InterPro" id="IPR000169">
    <property type="entry name" value="Pept_cys_AS"/>
</dbReference>
<keyword evidence="10" id="KW-1015">Disulfide bond</keyword>
<keyword evidence="5" id="KW-0645">Protease</keyword>
<dbReference type="PANTHER" id="PTHR12411">
    <property type="entry name" value="CYSTEINE PROTEASE FAMILY C1-RELATED"/>
    <property type="match status" value="1"/>
</dbReference>
<dbReference type="InterPro" id="IPR013128">
    <property type="entry name" value="Peptidase_C1A"/>
</dbReference>
<dbReference type="EMBL" id="KU752557">
    <property type="protein sequence ID" value="AOW41395.1"/>
    <property type="molecule type" value="Genomic_DNA"/>
</dbReference>